<sequence length="537" mass="57798">MERSWWREAALATAPCLVREAAVRGAAVSHNAVMNDVLTYLQTQLATFDEVPFNAVDSALLAQFCMARGEGVMPQVYRAQVSGGAASPKARAGHGALSELRGLLGRLRGRVGERAGERAGLRAAKEGADARADDPLVGPQGLGAAGTKAASMEKVAELSPAARRDRAEMTQDATAPLDPVRFADLMRAELFPTMFSGMHAAQMKQQLFWMAASPRFRDLLIYDHAAAFDEARDLQFAATTYVCPGHFAYVGFRGTDTTLTGWREDFNMAYRAPVEAQVLAARYLAAVAADSRLPETLLVGGHSKGGNLAEYAALTAAPEVQQRIARLYNHDGPGFKAGLFTAADYEPLVGRMTKQVPADSMVGILMESFMPVEVVQATGRGFEQHSVFRWVVEGADGEAGRSNAEGARDTGEVRDAETARNVSGALKAFATLPELPERTQRRAEALDRWLASLDGSECEAMVNALFAALKAAGITDASQLFEGGREWAILRDGVMGAPAEDRTIMLNALRGLTRAFSDVTAERNSARRDAQRKAKAE</sequence>
<comment type="caution">
    <text evidence="2">The sequence shown here is derived from an EMBL/GenBank/DDBJ whole genome shotgun (WGS) entry which is preliminary data.</text>
</comment>
<proteinExistence type="predicted"/>
<organism evidence="2 3">
    <name type="scientific">Adlercreutzia equolifaciens</name>
    <dbReference type="NCBI Taxonomy" id="446660"/>
    <lineage>
        <taxon>Bacteria</taxon>
        <taxon>Bacillati</taxon>
        <taxon>Actinomycetota</taxon>
        <taxon>Coriobacteriia</taxon>
        <taxon>Eggerthellales</taxon>
        <taxon>Eggerthellaceae</taxon>
        <taxon>Adlercreutzia</taxon>
    </lineage>
</organism>
<feature type="compositionally biased region" description="Basic and acidic residues" evidence="1">
    <location>
        <begin position="115"/>
        <end position="134"/>
    </location>
</feature>
<gene>
    <name evidence="2" type="ORF">FM068_05000</name>
</gene>
<dbReference type="SUPFAM" id="SSF53474">
    <property type="entry name" value="alpha/beta-Hydrolases"/>
    <property type="match status" value="1"/>
</dbReference>
<evidence type="ECO:0000313" key="2">
    <source>
        <dbReference type="EMBL" id="MZG27944.1"/>
    </source>
</evidence>
<dbReference type="AlphaFoldDB" id="A0A6L8Q5R0"/>
<protein>
    <submittedName>
        <fullName evidence="2">DUF2974 domain-containing protein</fullName>
    </submittedName>
</protein>
<name>A0A6L8Q5R0_9ACTN</name>
<dbReference type="Pfam" id="PF11187">
    <property type="entry name" value="Mbeg1-like"/>
    <property type="match status" value="1"/>
</dbReference>
<reference evidence="2 3" key="1">
    <citation type="submission" date="2019-07" db="EMBL/GenBank/DDBJ databases">
        <title>Draft genome sequence of Adlercreutzia equolifaciens IPLA 37004, a human intestinal strain that does not produces equol from daidzein.</title>
        <authorList>
            <person name="Vazquez L."/>
            <person name="Florez A.B."/>
            <person name="Mayo B."/>
        </authorList>
    </citation>
    <scope>NUCLEOTIDE SEQUENCE [LARGE SCALE GENOMIC DNA]</scope>
    <source>
        <strain evidence="2 3">IPLA 37004</strain>
    </source>
</reference>
<dbReference type="Proteomes" id="UP000472380">
    <property type="component" value="Unassembled WGS sequence"/>
</dbReference>
<feature type="region of interest" description="Disordered" evidence="1">
    <location>
        <begin position="115"/>
        <end position="145"/>
    </location>
</feature>
<dbReference type="InterPro" id="IPR024499">
    <property type="entry name" value="Mbeg1-like"/>
</dbReference>
<evidence type="ECO:0000256" key="1">
    <source>
        <dbReference type="SAM" id="MobiDB-lite"/>
    </source>
</evidence>
<evidence type="ECO:0000313" key="3">
    <source>
        <dbReference type="Proteomes" id="UP000472380"/>
    </source>
</evidence>
<dbReference type="InterPro" id="IPR029058">
    <property type="entry name" value="AB_hydrolase_fold"/>
</dbReference>
<accession>A0A6L8Q5R0</accession>
<dbReference type="RefSeq" id="WP_161127716.1">
    <property type="nucleotide sequence ID" value="NZ_VJNE01000007.1"/>
</dbReference>
<dbReference type="EMBL" id="VJNE01000007">
    <property type="protein sequence ID" value="MZG27944.1"/>
    <property type="molecule type" value="Genomic_DNA"/>
</dbReference>